<evidence type="ECO:0000313" key="2">
    <source>
        <dbReference type="EMBL" id="SDK02550.1"/>
    </source>
</evidence>
<dbReference type="RefSeq" id="WP_245656843.1">
    <property type="nucleotide sequence ID" value="NZ_FNFV01000001.1"/>
</dbReference>
<feature type="region of interest" description="Disordered" evidence="1">
    <location>
        <begin position="143"/>
        <end position="164"/>
    </location>
</feature>
<protein>
    <submittedName>
        <fullName evidence="2">Uncharacterized protein</fullName>
    </submittedName>
</protein>
<keyword evidence="3" id="KW-1185">Reference proteome</keyword>
<proteinExistence type="predicted"/>
<dbReference type="SUPFAM" id="SSF47598">
    <property type="entry name" value="Ribbon-helix-helix"/>
    <property type="match status" value="1"/>
</dbReference>
<evidence type="ECO:0000256" key="1">
    <source>
        <dbReference type="SAM" id="MobiDB-lite"/>
    </source>
</evidence>
<dbReference type="Proteomes" id="UP000199328">
    <property type="component" value="Unassembled WGS sequence"/>
</dbReference>
<reference evidence="3" key="1">
    <citation type="submission" date="2016-10" db="EMBL/GenBank/DDBJ databases">
        <authorList>
            <person name="Varghese N."/>
            <person name="Submissions S."/>
        </authorList>
    </citation>
    <scope>NUCLEOTIDE SEQUENCE [LARGE SCALE GENOMIC DNA]</scope>
    <source>
        <strain evidence="3">CGMCC 1.10789</strain>
    </source>
</reference>
<dbReference type="InterPro" id="IPR010985">
    <property type="entry name" value="Ribbon_hlx_hlx"/>
</dbReference>
<gene>
    <name evidence="2" type="ORF">SAMN05216257_101337</name>
</gene>
<dbReference type="GO" id="GO:0006355">
    <property type="term" value="P:regulation of DNA-templated transcription"/>
    <property type="evidence" value="ECO:0007669"/>
    <property type="project" value="InterPro"/>
</dbReference>
<organism evidence="2 3">
    <name type="scientific">Meinhardsimonia xiamenensis</name>
    <dbReference type="NCBI Taxonomy" id="990712"/>
    <lineage>
        <taxon>Bacteria</taxon>
        <taxon>Pseudomonadati</taxon>
        <taxon>Pseudomonadota</taxon>
        <taxon>Alphaproteobacteria</taxon>
        <taxon>Rhodobacterales</taxon>
        <taxon>Paracoccaceae</taxon>
        <taxon>Meinhardsimonia</taxon>
    </lineage>
</organism>
<name>A0A1G8YKE3_9RHOB</name>
<sequence length="164" mass="18258">MEMERASFRLPREMRAALERMAAEEDVSPGQILRRLIDREIARRARAKPPVRADERLLAPLRARLADDLAHAPGWRELQARLRAKGYELREAGGGLALHRWPEGDRLCKASELGFSYSALMRRLGAPFPGHAHRGLAARMLGQKPALSPSSAPGCPEARRSAPR</sequence>
<dbReference type="STRING" id="990712.SAMN05216257_101337"/>
<dbReference type="AlphaFoldDB" id="A0A1G8YKE3"/>
<accession>A0A1G8YKE3</accession>
<dbReference type="EMBL" id="FNFV01000001">
    <property type="protein sequence ID" value="SDK02550.1"/>
    <property type="molecule type" value="Genomic_DNA"/>
</dbReference>
<evidence type="ECO:0000313" key="3">
    <source>
        <dbReference type="Proteomes" id="UP000199328"/>
    </source>
</evidence>